<sequence>MDKTKTENCAADTGLPASKITYREPLGDFHGVKAEIVGHCVWDYPANTLALRLPQPKWVLCAYQGYRKVTSVLNCFHPPESWHAVDNTDRTYWEYTRWIHREMLNQVAPGEKTALLFTGVDMHKHVMAEETYEELWVQAWVTAGVKTNALRIGRDAAYGIERKGLWQPFDHKSPPQPGTINIIVLTSSDLGQAAMASSFITITEAKTAALQDLDIRSSYNSKLQATGTSTDQVCIVPGNGDRCFYVSGQVKLGEMIARAVTRGVTEAINKVRGEG</sequence>
<proteinExistence type="predicted"/>
<dbReference type="AlphaFoldDB" id="A0AAU8G8H3"/>
<dbReference type="RefSeq" id="WP_353714435.1">
    <property type="nucleotide sequence ID" value="NZ_CP159307.1"/>
</dbReference>
<dbReference type="Pfam" id="PF01955">
    <property type="entry name" value="CbiZ"/>
    <property type="match status" value="1"/>
</dbReference>
<gene>
    <name evidence="1" type="ORF">ABV300_08555</name>
</gene>
<dbReference type="PANTHER" id="PTHR35336">
    <property type="entry name" value="ADENOSYLCOBINAMIDE AMIDOHYDROLASE"/>
    <property type="match status" value="1"/>
</dbReference>
<reference evidence="1" key="1">
    <citation type="submission" date="2024-06" db="EMBL/GenBank/DDBJ databases">
        <title>A Novel Isolate, Dehalogenimonas sp. Strain 4OHTPN, Dechlorinates Aromatic 4 Hydroxy chlorothalonil by a Novel Reductive Dehalogenase.</title>
        <authorList>
            <person name="Liu G."/>
        </authorList>
    </citation>
    <scope>NUCLEOTIDE SEQUENCE</scope>
    <source>
        <strain evidence="1">4OHTPN</strain>
    </source>
</reference>
<accession>A0AAU8G8H3</accession>
<dbReference type="InterPro" id="IPR002808">
    <property type="entry name" value="AdoCbi_amidolase"/>
</dbReference>
<protein>
    <submittedName>
        <fullName evidence="1">Adenosylcobinamide amidohydrolase</fullName>
    </submittedName>
</protein>
<organism evidence="1">
    <name type="scientific">Dehalogenimonas sp. 4OHTPN</name>
    <dbReference type="NCBI Taxonomy" id="3166643"/>
    <lineage>
        <taxon>Bacteria</taxon>
        <taxon>Bacillati</taxon>
        <taxon>Chloroflexota</taxon>
        <taxon>Dehalococcoidia</taxon>
        <taxon>Dehalococcoidales</taxon>
        <taxon>Dehalococcoidaceae</taxon>
        <taxon>Dehalogenimonas</taxon>
    </lineage>
</organism>
<dbReference type="EMBL" id="CP159307">
    <property type="protein sequence ID" value="XCH33188.1"/>
    <property type="molecule type" value="Genomic_DNA"/>
</dbReference>
<dbReference type="PANTHER" id="PTHR35336:SF5">
    <property type="entry name" value="ADENOSYLCOBINAMIDE AMIDOHYDROLASE"/>
    <property type="match status" value="1"/>
</dbReference>
<name>A0AAU8G8H3_9CHLR</name>
<dbReference type="InterPro" id="IPR052209">
    <property type="entry name" value="CbiZ"/>
</dbReference>
<evidence type="ECO:0000313" key="1">
    <source>
        <dbReference type="EMBL" id="XCH33188.1"/>
    </source>
</evidence>